<dbReference type="EMBL" id="CP000882">
    <property type="protein sequence ID" value="ABW98099.1"/>
    <property type="molecule type" value="Genomic_DNA"/>
</dbReference>
<proteinExistence type="predicted"/>
<keyword evidence="1" id="KW-1133">Transmembrane helix</keyword>
<dbReference type="RefSeq" id="XP_001712424.1">
    <property type="nucleotide sequence ID" value="XM_001712372.1"/>
</dbReference>
<sequence length="42" mass="5235">MKKLIPYTDLFIYLFFFEIFWLIRKLNFIFISMGSFFEKISS</sequence>
<feature type="transmembrane region" description="Helical" evidence="1">
    <location>
        <begin position="12"/>
        <end position="37"/>
    </location>
</feature>
<accession>A9BKU4</accession>
<keyword evidence="1" id="KW-0812">Transmembrane</keyword>
<dbReference type="GeneID" id="5739811"/>
<evidence type="ECO:0000256" key="1">
    <source>
        <dbReference type="SAM" id="Phobius"/>
    </source>
</evidence>
<evidence type="ECO:0000313" key="2">
    <source>
        <dbReference type="EMBL" id="ABW98099.1"/>
    </source>
</evidence>
<name>A9BKU4_HEMAN</name>
<evidence type="ECO:0000313" key="3">
    <source>
        <dbReference type="Proteomes" id="UP000243127"/>
    </source>
</evidence>
<protein>
    <submittedName>
        <fullName evidence="2">Uncharacterized protein</fullName>
    </submittedName>
</protein>
<keyword evidence="2" id="KW-0542">Nucleomorph</keyword>
<gene>
    <name evidence="2" type="ORF">HAN_2g277</name>
</gene>
<dbReference type="Proteomes" id="UP000243127">
    <property type="component" value="Nucleomorph 2"/>
</dbReference>
<keyword evidence="1" id="KW-0472">Membrane</keyword>
<dbReference type="AlphaFoldDB" id="A9BKU4"/>
<organism evidence="2 3">
    <name type="scientific">Hemiselmis andersenii</name>
    <name type="common">Cryptophyte alga</name>
    <dbReference type="NCBI Taxonomy" id="464988"/>
    <lineage>
        <taxon>Eukaryota</taxon>
        <taxon>Cryptophyceae</taxon>
        <taxon>Cryptomonadales</taxon>
        <taxon>Hemiselmidaceae</taxon>
        <taxon>Hemiselmis</taxon>
    </lineage>
</organism>
<geneLocation type="nucleomorph" evidence="2"/>
<reference evidence="2 3" key="1">
    <citation type="journal article" date="2007" name="Proc. Natl. Acad. Sci. U.S.A.">
        <title>Nucleomorph genome of Hemiselmis andersenii reveals complete intron loss and compaction as a driver of protein structure and function.</title>
        <authorList>
            <person name="Lane C.E."/>
            <person name="van den Heuvel K."/>
            <person name="Kozera C."/>
            <person name="Curtis B.A."/>
            <person name="Parsons B.J."/>
            <person name="Bowman S."/>
            <person name="Archibald J.M."/>
        </authorList>
    </citation>
    <scope>NUCLEOTIDE SEQUENCE [LARGE SCALE GENOMIC DNA]</scope>
    <source>
        <strain evidence="2 3">CCMP644</strain>
    </source>
</reference>